<protein>
    <submittedName>
        <fullName evidence="6">TetR/AcrR family transcriptional regulator</fullName>
    </submittedName>
</protein>
<dbReference type="Pfam" id="PF21943">
    <property type="entry name" value="TetR_C_46"/>
    <property type="match status" value="1"/>
</dbReference>
<feature type="DNA-binding region" description="H-T-H motif" evidence="4">
    <location>
        <begin position="42"/>
        <end position="61"/>
    </location>
</feature>
<dbReference type="PROSITE" id="PS50977">
    <property type="entry name" value="HTH_TETR_2"/>
    <property type="match status" value="1"/>
</dbReference>
<dbReference type="PANTHER" id="PTHR30055:SF174">
    <property type="entry name" value="TRANSCRIPTIONAL REGULATORY PROTEIN (PROBABLY TETR-FAMILY)-RELATED"/>
    <property type="match status" value="1"/>
</dbReference>
<evidence type="ECO:0000256" key="1">
    <source>
        <dbReference type="ARBA" id="ARBA00023015"/>
    </source>
</evidence>
<keyword evidence="2 4" id="KW-0238">DNA-binding</keyword>
<evidence type="ECO:0000259" key="5">
    <source>
        <dbReference type="PROSITE" id="PS50977"/>
    </source>
</evidence>
<accession>A0ABN3AKZ8</accession>
<dbReference type="InterPro" id="IPR050109">
    <property type="entry name" value="HTH-type_TetR-like_transc_reg"/>
</dbReference>
<evidence type="ECO:0000313" key="6">
    <source>
        <dbReference type="EMBL" id="GAA2171457.1"/>
    </source>
</evidence>
<organism evidence="6 7">
    <name type="scientific">Actinomadura napierensis</name>
    <dbReference type="NCBI Taxonomy" id="267854"/>
    <lineage>
        <taxon>Bacteria</taxon>
        <taxon>Bacillati</taxon>
        <taxon>Actinomycetota</taxon>
        <taxon>Actinomycetes</taxon>
        <taxon>Streptosporangiales</taxon>
        <taxon>Thermomonosporaceae</taxon>
        <taxon>Actinomadura</taxon>
    </lineage>
</organism>
<dbReference type="PANTHER" id="PTHR30055">
    <property type="entry name" value="HTH-TYPE TRANSCRIPTIONAL REGULATOR RUTR"/>
    <property type="match status" value="1"/>
</dbReference>
<evidence type="ECO:0000313" key="7">
    <source>
        <dbReference type="Proteomes" id="UP001501020"/>
    </source>
</evidence>
<sequence>MAGEAAPRRRPPFRRLSQDRRREEIIEAAIEAFGRRPEPEVSIDDVAREAGASRSSVYRYFEGKQELYEAAADRVGAELTDRLNQVAGGAPSEQMMRRLELYVDFLERYEVGYAGLLGVGSRQAPEATLSTAQRVRDEICALTYRTLRVDAPSGMLRSTVQAWIAGVEWTGTEWLRTREPGRPVLEATMAAQFTSMLVAAAVFDPLCADRVAWLMRVEPPEAPFGTLVRALAGTFDAPMVGDLARFLAHRPGEGRPG</sequence>
<dbReference type="RefSeq" id="WP_344285257.1">
    <property type="nucleotide sequence ID" value="NZ_BAAAMR010000232.1"/>
</dbReference>
<keyword evidence="7" id="KW-1185">Reference proteome</keyword>
<feature type="domain" description="HTH tetR-type" evidence="5">
    <location>
        <begin position="19"/>
        <end position="79"/>
    </location>
</feature>
<keyword evidence="3" id="KW-0804">Transcription</keyword>
<name>A0ABN3AKZ8_9ACTN</name>
<keyword evidence="1" id="KW-0805">Transcription regulation</keyword>
<comment type="caution">
    <text evidence="6">The sequence shown here is derived from an EMBL/GenBank/DDBJ whole genome shotgun (WGS) entry which is preliminary data.</text>
</comment>
<proteinExistence type="predicted"/>
<evidence type="ECO:0000256" key="4">
    <source>
        <dbReference type="PROSITE-ProRule" id="PRU00335"/>
    </source>
</evidence>
<dbReference type="SUPFAM" id="SSF46689">
    <property type="entry name" value="Homeodomain-like"/>
    <property type="match status" value="1"/>
</dbReference>
<evidence type="ECO:0000256" key="2">
    <source>
        <dbReference type="ARBA" id="ARBA00023125"/>
    </source>
</evidence>
<dbReference type="Pfam" id="PF00440">
    <property type="entry name" value="TetR_N"/>
    <property type="match status" value="1"/>
</dbReference>
<dbReference type="InterPro" id="IPR054129">
    <property type="entry name" value="DesT_TetR_C"/>
</dbReference>
<dbReference type="Gene3D" id="1.10.357.10">
    <property type="entry name" value="Tetracycline Repressor, domain 2"/>
    <property type="match status" value="1"/>
</dbReference>
<reference evidence="6 7" key="1">
    <citation type="journal article" date="2019" name="Int. J. Syst. Evol. Microbiol.">
        <title>The Global Catalogue of Microorganisms (GCM) 10K type strain sequencing project: providing services to taxonomists for standard genome sequencing and annotation.</title>
        <authorList>
            <consortium name="The Broad Institute Genomics Platform"/>
            <consortium name="The Broad Institute Genome Sequencing Center for Infectious Disease"/>
            <person name="Wu L."/>
            <person name="Ma J."/>
        </authorList>
    </citation>
    <scope>NUCLEOTIDE SEQUENCE [LARGE SCALE GENOMIC DNA]</scope>
    <source>
        <strain evidence="6 7">JCM 13850</strain>
    </source>
</reference>
<dbReference type="PRINTS" id="PR00455">
    <property type="entry name" value="HTHTETR"/>
</dbReference>
<dbReference type="EMBL" id="BAAAMR010000232">
    <property type="protein sequence ID" value="GAA2171457.1"/>
    <property type="molecule type" value="Genomic_DNA"/>
</dbReference>
<evidence type="ECO:0000256" key="3">
    <source>
        <dbReference type="ARBA" id="ARBA00023163"/>
    </source>
</evidence>
<dbReference type="InterPro" id="IPR009057">
    <property type="entry name" value="Homeodomain-like_sf"/>
</dbReference>
<dbReference type="InterPro" id="IPR001647">
    <property type="entry name" value="HTH_TetR"/>
</dbReference>
<gene>
    <name evidence="6" type="ORF">GCM10009727_96720</name>
</gene>
<dbReference type="Proteomes" id="UP001501020">
    <property type="component" value="Unassembled WGS sequence"/>
</dbReference>